<evidence type="ECO:0000313" key="2">
    <source>
        <dbReference type="EMBL" id="MCD2196157.1"/>
    </source>
</evidence>
<feature type="transmembrane region" description="Helical" evidence="1">
    <location>
        <begin position="76"/>
        <end position="98"/>
    </location>
</feature>
<sequence length="494" mass="54394">MSTPIGHFRSGSLRGSTMLQLGVMLALPLVVVVVPQIGAVPRATSLFGLTLSGLVLAYSAYKFVQICAEPEPRWLSLAFWGFSYVWLGLAGLAVGMVGRNPLGAYIPSDLYVRTNLVVLLGFVAYDFGQRLGFRRMTQTPRLMQRNISVDRVYVLAAVTVVAMPFFISAFGGIETLFASRRAVSTVLRDNGLYSADSNALGGSLRTFANVATFISLFCMIWCIKRRHVRIDRVLPWFTVGVLLLCNAAINNPISNSRYWFFTIVLSFLFIYSGSQSVVGRTAVGLTYIAAAVFAFPYLDYFRNSNPGVIRLASPLDFMTGKTDYGAFTDVALAIRLASAEGITWGYQTLGAILFFVPRSLWLSKPNNTGTLLANSINYPNLNLDSPLWAEGFIEYRWFGVFAFLLIFGVITSKLDSIFRSEYRKHARQFELPLVLAPVLAAYETIVVRGSLLQSVGSGVALTVALFFLSKPTVIGQTPTEQRDAPTPETLSVRL</sequence>
<gene>
    <name evidence="2" type="ORF">LQ327_22550</name>
</gene>
<feature type="transmembrane region" description="Helical" evidence="1">
    <location>
        <begin position="46"/>
        <end position="64"/>
    </location>
</feature>
<protein>
    <submittedName>
        <fullName evidence="2">Oligosaccharide repeat unit polymerase</fullName>
    </submittedName>
</protein>
<feature type="transmembrane region" description="Helical" evidence="1">
    <location>
        <begin position="281"/>
        <end position="298"/>
    </location>
</feature>
<feature type="transmembrane region" description="Helical" evidence="1">
    <location>
        <begin position="395"/>
        <end position="414"/>
    </location>
</feature>
<comment type="caution">
    <text evidence="2">The sequence shown here is derived from an EMBL/GenBank/DDBJ whole genome shotgun (WGS) entry which is preliminary data.</text>
</comment>
<feature type="transmembrane region" description="Helical" evidence="1">
    <location>
        <begin position="233"/>
        <end position="250"/>
    </location>
</feature>
<reference evidence="2 3" key="1">
    <citation type="submission" date="2021-11" db="EMBL/GenBank/DDBJ databases">
        <title>Draft genome sequence of Actinomycetospora sp. SF1 isolated from the rhizosphere soil.</title>
        <authorList>
            <person name="Duangmal K."/>
            <person name="Chantavorakit T."/>
        </authorList>
    </citation>
    <scope>NUCLEOTIDE SEQUENCE [LARGE SCALE GENOMIC DNA]</scope>
    <source>
        <strain evidence="2 3">TBRC 5722</strain>
    </source>
</reference>
<keyword evidence="1" id="KW-0472">Membrane</keyword>
<feature type="transmembrane region" description="Helical" evidence="1">
    <location>
        <begin position="21"/>
        <end position="40"/>
    </location>
</feature>
<feature type="transmembrane region" description="Helical" evidence="1">
    <location>
        <begin position="256"/>
        <end position="274"/>
    </location>
</feature>
<feature type="transmembrane region" description="Helical" evidence="1">
    <location>
        <begin position="152"/>
        <end position="179"/>
    </location>
</feature>
<organism evidence="2 3">
    <name type="scientific">Actinomycetospora endophytica</name>
    <dbReference type="NCBI Taxonomy" id="2291215"/>
    <lineage>
        <taxon>Bacteria</taxon>
        <taxon>Bacillati</taxon>
        <taxon>Actinomycetota</taxon>
        <taxon>Actinomycetes</taxon>
        <taxon>Pseudonocardiales</taxon>
        <taxon>Pseudonocardiaceae</taxon>
        <taxon>Actinomycetospora</taxon>
    </lineage>
</organism>
<evidence type="ECO:0000313" key="3">
    <source>
        <dbReference type="Proteomes" id="UP001199469"/>
    </source>
</evidence>
<keyword evidence="3" id="KW-1185">Reference proteome</keyword>
<feature type="transmembrane region" description="Helical" evidence="1">
    <location>
        <begin position="110"/>
        <end position="131"/>
    </location>
</feature>
<dbReference type="EMBL" id="JAJNDB010000005">
    <property type="protein sequence ID" value="MCD2196157.1"/>
    <property type="molecule type" value="Genomic_DNA"/>
</dbReference>
<dbReference type="Proteomes" id="UP001199469">
    <property type="component" value="Unassembled WGS sequence"/>
</dbReference>
<keyword evidence="1" id="KW-1133">Transmembrane helix</keyword>
<proteinExistence type="predicted"/>
<evidence type="ECO:0000256" key="1">
    <source>
        <dbReference type="SAM" id="Phobius"/>
    </source>
</evidence>
<accession>A0ABS8PD11</accession>
<keyword evidence="1" id="KW-0812">Transmembrane</keyword>
<dbReference type="RefSeq" id="WP_230738011.1">
    <property type="nucleotide sequence ID" value="NZ_JAJNDB010000005.1"/>
</dbReference>
<feature type="transmembrane region" description="Helical" evidence="1">
    <location>
        <begin position="199"/>
        <end position="221"/>
    </location>
</feature>
<name>A0ABS8PD11_9PSEU</name>